<dbReference type="Proteomes" id="UP001501509">
    <property type="component" value="Unassembled WGS sequence"/>
</dbReference>
<keyword evidence="2" id="KW-1185">Reference proteome</keyword>
<organism evidence="1 2">
    <name type="scientific">Actinomadura fulvescens</name>
    <dbReference type="NCBI Taxonomy" id="46160"/>
    <lineage>
        <taxon>Bacteria</taxon>
        <taxon>Bacillati</taxon>
        <taxon>Actinomycetota</taxon>
        <taxon>Actinomycetes</taxon>
        <taxon>Streptosporangiales</taxon>
        <taxon>Thermomonosporaceae</taxon>
        <taxon>Actinomadura</taxon>
    </lineage>
</organism>
<dbReference type="EMBL" id="BAAATD010000006">
    <property type="protein sequence ID" value="GAA2606256.1"/>
    <property type="molecule type" value="Genomic_DNA"/>
</dbReference>
<evidence type="ECO:0000313" key="2">
    <source>
        <dbReference type="Proteomes" id="UP001501509"/>
    </source>
</evidence>
<proteinExistence type="predicted"/>
<reference evidence="1 2" key="1">
    <citation type="journal article" date="2019" name="Int. J. Syst. Evol. Microbiol.">
        <title>The Global Catalogue of Microorganisms (GCM) 10K type strain sequencing project: providing services to taxonomists for standard genome sequencing and annotation.</title>
        <authorList>
            <consortium name="The Broad Institute Genomics Platform"/>
            <consortium name="The Broad Institute Genome Sequencing Center for Infectious Disease"/>
            <person name="Wu L."/>
            <person name="Ma J."/>
        </authorList>
    </citation>
    <scope>NUCLEOTIDE SEQUENCE [LARGE SCALE GENOMIC DNA]</scope>
    <source>
        <strain evidence="1 2">JCM 6833</strain>
    </source>
</reference>
<accession>A0ABN3PXI7</accession>
<evidence type="ECO:0000313" key="1">
    <source>
        <dbReference type="EMBL" id="GAA2606256.1"/>
    </source>
</evidence>
<protein>
    <recommendedName>
        <fullName evidence="3">Secreted protein</fullName>
    </recommendedName>
</protein>
<sequence length="91" mass="9513">MAAVLRSSVLWSRFDRAANLVSTPFTSASVRARVGGGGGGAGRATAGFSLSPFRHALVVVETRIASAAVIRTTGRGRWPGELWADKEVSRG</sequence>
<comment type="caution">
    <text evidence="1">The sequence shown here is derived from an EMBL/GenBank/DDBJ whole genome shotgun (WGS) entry which is preliminary data.</text>
</comment>
<name>A0ABN3PXI7_9ACTN</name>
<evidence type="ECO:0008006" key="3">
    <source>
        <dbReference type="Google" id="ProtNLM"/>
    </source>
</evidence>
<gene>
    <name evidence="1" type="ORF">GCM10010411_45530</name>
</gene>